<evidence type="ECO:0000313" key="1">
    <source>
        <dbReference type="EMBL" id="KAL2620051.1"/>
    </source>
</evidence>
<protein>
    <submittedName>
        <fullName evidence="1">Uncharacterized protein</fullName>
    </submittedName>
</protein>
<evidence type="ECO:0000313" key="2">
    <source>
        <dbReference type="Proteomes" id="UP001605036"/>
    </source>
</evidence>
<reference evidence="1 2" key="1">
    <citation type="submission" date="2024-09" db="EMBL/GenBank/DDBJ databases">
        <title>Chromosome-scale assembly of Riccia fluitans.</title>
        <authorList>
            <person name="Paukszto L."/>
            <person name="Sawicki J."/>
            <person name="Karawczyk K."/>
            <person name="Piernik-Szablinska J."/>
            <person name="Szczecinska M."/>
            <person name="Mazdziarz M."/>
        </authorList>
    </citation>
    <scope>NUCLEOTIDE SEQUENCE [LARGE SCALE GENOMIC DNA]</scope>
    <source>
        <strain evidence="1">Rf_01</strain>
        <tissue evidence="1">Aerial parts of the thallus</tissue>
    </source>
</reference>
<name>A0ABD1XZX2_9MARC</name>
<dbReference type="Proteomes" id="UP001605036">
    <property type="component" value="Unassembled WGS sequence"/>
</dbReference>
<accession>A0ABD1XZX2</accession>
<gene>
    <name evidence="1" type="ORF">R1flu_000256</name>
</gene>
<sequence>MDPPALDVEADCSDFLGAPPVLFSCLFFTKNRQALSCLVPSCSKEKLPASSSISWRLIVHLPSHVRKGYFPKCRAVETLRAPAETPAPATIAAARNHSTQFLLGWKDLRMMDANAEPTAAATHAHVNEAPLSLVMHHDG</sequence>
<comment type="caution">
    <text evidence="1">The sequence shown here is derived from an EMBL/GenBank/DDBJ whole genome shotgun (WGS) entry which is preliminary data.</text>
</comment>
<keyword evidence="2" id="KW-1185">Reference proteome</keyword>
<dbReference type="EMBL" id="JBHFFA010000006">
    <property type="protein sequence ID" value="KAL2620051.1"/>
    <property type="molecule type" value="Genomic_DNA"/>
</dbReference>
<dbReference type="AlphaFoldDB" id="A0ABD1XZX2"/>
<proteinExistence type="predicted"/>
<organism evidence="1 2">
    <name type="scientific">Riccia fluitans</name>
    <dbReference type="NCBI Taxonomy" id="41844"/>
    <lineage>
        <taxon>Eukaryota</taxon>
        <taxon>Viridiplantae</taxon>
        <taxon>Streptophyta</taxon>
        <taxon>Embryophyta</taxon>
        <taxon>Marchantiophyta</taxon>
        <taxon>Marchantiopsida</taxon>
        <taxon>Marchantiidae</taxon>
        <taxon>Marchantiales</taxon>
        <taxon>Ricciaceae</taxon>
        <taxon>Riccia</taxon>
    </lineage>
</organism>